<comment type="caution">
    <text evidence="1">The sequence shown here is derived from an EMBL/GenBank/DDBJ whole genome shotgun (WGS) entry which is preliminary data.</text>
</comment>
<proteinExistence type="predicted"/>
<dbReference type="EMBL" id="FBVY01000002">
    <property type="protein sequence ID" value="CUW85661.1"/>
    <property type="molecule type" value="Genomic_DNA"/>
</dbReference>
<sequence length="116" mass="12382">MKQIVALGFVAIALAGCETSGEARPKVSVNSLPEYAEHQKCLGRQSAIYSKAEGSPLELGIIASSACNSTRYALYEAISKIESRAFAQGYLNESQKEEPKMIAGVIAKVKAGQDPF</sequence>
<dbReference type="AlphaFoldDB" id="A0A9W5AY61"/>
<organism evidence="1 2">
    <name type="scientific">Agrobacterium genomosp. 2 str. CFBP 5494</name>
    <dbReference type="NCBI Taxonomy" id="1183436"/>
    <lineage>
        <taxon>Bacteria</taxon>
        <taxon>Pseudomonadati</taxon>
        <taxon>Pseudomonadota</taxon>
        <taxon>Alphaproteobacteria</taxon>
        <taxon>Hyphomicrobiales</taxon>
        <taxon>Rhizobiaceae</taxon>
        <taxon>Rhizobium/Agrobacterium group</taxon>
        <taxon>Agrobacterium</taxon>
        <taxon>Agrobacterium tumefaciens complex</taxon>
    </lineage>
</organism>
<dbReference type="PROSITE" id="PS51257">
    <property type="entry name" value="PROKAR_LIPOPROTEIN"/>
    <property type="match status" value="1"/>
</dbReference>
<accession>A0A9W5AY61</accession>
<dbReference type="RefSeq" id="WP_080822566.1">
    <property type="nucleotide sequence ID" value="NZ_LT009718.1"/>
</dbReference>
<keyword evidence="2" id="KW-1185">Reference proteome</keyword>
<reference evidence="1 2" key="1">
    <citation type="submission" date="2016-01" db="EMBL/GenBank/DDBJ databases">
        <authorList>
            <person name="Regsiter A."/>
            <person name="william w."/>
        </authorList>
    </citation>
    <scope>NUCLEOTIDE SEQUENCE [LARGE SCALE GENOMIC DNA]</scope>
    <source>
        <strain evidence="1 2">CFBP 5494</strain>
    </source>
</reference>
<protein>
    <recommendedName>
        <fullName evidence="3">Lipoprotein</fullName>
    </recommendedName>
</protein>
<gene>
    <name evidence="1" type="ORF">AGR2A_Cc100220</name>
</gene>
<evidence type="ECO:0000313" key="2">
    <source>
        <dbReference type="Proteomes" id="UP000191933"/>
    </source>
</evidence>
<evidence type="ECO:0000313" key="1">
    <source>
        <dbReference type="EMBL" id="CUW85661.1"/>
    </source>
</evidence>
<name>A0A9W5AY61_9HYPH</name>
<dbReference type="Proteomes" id="UP000191933">
    <property type="component" value="Unassembled WGS sequence"/>
</dbReference>
<evidence type="ECO:0008006" key="3">
    <source>
        <dbReference type="Google" id="ProtNLM"/>
    </source>
</evidence>